<gene>
    <name evidence="2" type="ORF">DRP53_04665</name>
</gene>
<evidence type="ECO:0000313" key="2">
    <source>
        <dbReference type="EMBL" id="RKX70537.1"/>
    </source>
</evidence>
<evidence type="ECO:0000313" key="3">
    <source>
        <dbReference type="Proteomes" id="UP000268469"/>
    </source>
</evidence>
<dbReference type="PANTHER" id="PTHR12110">
    <property type="entry name" value="HYDROXYPYRUVATE ISOMERASE"/>
    <property type="match status" value="1"/>
</dbReference>
<proteinExistence type="predicted"/>
<sequence>MKIIMQALLDFKSIGEAIDYALENGFDGVEIGLSNPYFYKEFIERGIDSPVPILIHSIDGFDLSTPIVEVREAGWQWLQRMVERAQSYGVRVYTIHLGTGIPFAYTGRKIFLQEEFPAFFSKPLEEMISQLSRYSIIAVENVGIFRFGFVRELIQRYLSEGLKLTWDIGHTFLLKDGREEESFFLKNRESIVNIHLHDNYGQRDEHNVIGDGKIDFRRILSYFRDWDGYFTIEVRPKEKAVESLHRLRDMWE</sequence>
<dbReference type="InterPro" id="IPR036237">
    <property type="entry name" value="Xyl_isomerase-like_sf"/>
</dbReference>
<dbReference type="InterPro" id="IPR050312">
    <property type="entry name" value="IolE/XylAMocC-like"/>
</dbReference>
<name>A0A660SIG6_UNCW3</name>
<dbReference type="InterPro" id="IPR013022">
    <property type="entry name" value="Xyl_isomerase-like_TIM-brl"/>
</dbReference>
<organism evidence="2 3">
    <name type="scientific">candidate division WOR-3 bacterium</name>
    <dbReference type="NCBI Taxonomy" id="2052148"/>
    <lineage>
        <taxon>Bacteria</taxon>
        <taxon>Bacteria division WOR-3</taxon>
    </lineage>
</organism>
<evidence type="ECO:0000259" key="1">
    <source>
        <dbReference type="Pfam" id="PF01261"/>
    </source>
</evidence>
<comment type="caution">
    <text evidence="2">The sequence shown here is derived from an EMBL/GenBank/DDBJ whole genome shotgun (WGS) entry which is preliminary data.</text>
</comment>
<dbReference type="Gene3D" id="3.20.20.150">
    <property type="entry name" value="Divalent-metal-dependent TIM barrel enzymes"/>
    <property type="match status" value="1"/>
</dbReference>
<accession>A0A660SIG6</accession>
<dbReference type="SUPFAM" id="SSF51658">
    <property type="entry name" value="Xylose isomerase-like"/>
    <property type="match status" value="1"/>
</dbReference>
<dbReference type="Pfam" id="PF01261">
    <property type="entry name" value="AP_endonuc_2"/>
    <property type="match status" value="1"/>
</dbReference>
<reference evidence="2 3" key="1">
    <citation type="submission" date="2018-06" db="EMBL/GenBank/DDBJ databases">
        <title>Extensive metabolic versatility and redundancy in microbially diverse, dynamic hydrothermal sediments.</title>
        <authorList>
            <person name="Dombrowski N."/>
            <person name="Teske A."/>
            <person name="Baker B.J."/>
        </authorList>
    </citation>
    <scope>NUCLEOTIDE SEQUENCE [LARGE SCALE GENOMIC DNA]</scope>
    <source>
        <strain evidence="2">B36_G15</strain>
    </source>
</reference>
<dbReference type="EMBL" id="QNBE01000036">
    <property type="protein sequence ID" value="RKX70537.1"/>
    <property type="molecule type" value="Genomic_DNA"/>
</dbReference>
<dbReference type="Proteomes" id="UP000268469">
    <property type="component" value="Unassembled WGS sequence"/>
</dbReference>
<dbReference type="AlphaFoldDB" id="A0A660SIG6"/>
<dbReference type="PANTHER" id="PTHR12110:SF21">
    <property type="entry name" value="XYLOSE ISOMERASE-LIKE TIM BARREL DOMAIN-CONTAINING PROTEIN"/>
    <property type="match status" value="1"/>
</dbReference>
<feature type="domain" description="Xylose isomerase-like TIM barrel" evidence="1">
    <location>
        <begin position="18"/>
        <end position="249"/>
    </location>
</feature>
<protein>
    <recommendedName>
        <fullName evidence="1">Xylose isomerase-like TIM barrel domain-containing protein</fullName>
    </recommendedName>
</protein>